<accession>A0A0G0M123</accession>
<dbReference type="EMBL" id="LBUP01000001">
    <property type="protein sequence ID" value="KKQ67354.1"/>
    <property type="molecule type" value="Genomic_DNA"/>
</dbReference>
<dbReference type="Proteomes" id="UP000034235">
    <property type="component" value="Unassembled WGS sequence"/>
</dbReference>
<comment type="similarity">
    <text evidence="2">Belongs to the VKOR family.</text>
</comment>
<feature type="transmembrane region" description="Helical" evidence="10">
    <location>
        <begin position="5"/>
        <end position="22"/>
    </location>
</feature>
<reference evidence="12 13" key="1">
    <citation type="journal article" date="2015" name="Nature">
        <title>rRNA introns, odd ribosomes, and small enigmatic genomes across a large radiation of phyla.</title>
        <authorList>
            <person name="Brown C.T."/>
            <person name="Hug L.A."/>
            <person name="Thomas B.C."/>
            <person name="Sharon I."/>
            <person name="Castelle C.J."/>
            <person name="Singh A."/>
            <person name="Wilkins M.J."/>
            <person name="Williams K.H."/>
            <person name="Banfield J.F."/>
        </authorList>
    </citation>
    <scope>NUCLEOTIDE SEQUENCE [LARGE SCALE GENOMIC DNA]</scope>
</reference>
<dbReference type="PANTHER" id="PTHR34573:SF1">
    <property type="entry name" value="VITAMIN K EPOXIDE REDUCTASE DOMAIN-CONTAINING PROTEIN"/>
    <property type="match status" value="1"/>
</dbReference>
<feature type="domain" description="Vitamin K epoxide reductase" evidence="11">
    <location>
        <begin position="1"/>
        <end position="133"/>
    </location>
</feature>
<keyword evidence="9" id="KW-0676">Redox-active center</keyword>
<feature type="transmembrane region" description="Helical" evidence="10">
    <location>
        <begin position="86"/>
        <end position="102"/>
    </location>
</feature>
<sequence>MIKRLIFVLSIIGLFVSGYLAYEYSLPTSINCPIGGQGCDIVRNSNFSKFLGISVPYLGVIYYLGVAAAAILLVERPFNNFLKKGFFLFALSGFLFSIYLTYLEAFIINAYCFWCIISAIIATIILVLSFGVIKNENRN</sequence>
<evidence type="ECO:0000256" key="2">
    <source>
        <dbReference type="ARBA" id="ARBA00006214"/>
    </source>
</evidence>
<evidence type="ECO:0000256" key="10">
    <source>
        <dbReference type="SAM" id="Phobius"/>
    </source>
</evidence>
<keyword evidence="6" id="KW-0560">Oxidoreductase</keyword>
<dbReference type="GO" id="GO:0016020">
    <property type="term" value="C:membrane"/>
    <property type="evidence" value="ECO:0007669"/>
    <property type="project" value="UniProtKB-SubCell"/>
</dbReference>
<feature type="transmembrane region" description="Helical" evidence="10">
    <location>
        <begin position="55"/>
        <end position="74"/>
    </location>
</feature>
<gene>
    <name evidence="12" type="ORF">US86_C0001G0281</name>
</gene>
<dbReference type="Gene3D" id="1.20.1440.130">
    <property type="entry name" value="VKOR domain"/>
    <property type="match status" value="1"/>
</dbReference>
<name>A0A0G0M123_9BACT</name>
<dbReference type="PANTHER" id="PTHR34573">
    <property type="entry name" value="VKC DOMAIN-CONTAINING PROTEIN"/>
    <property type="match status" value="1"/>
</dbReference>
<evidence type="ECO:0000256" key="9">
    <source>
        <dbReference type="ARBA" id="ARBA00023284"/>
    </source>
</evidence>
<keyword evidence="7 10" id="KW-0472">Membrane</keyword>
<dbReference type="GO" id="GO:0048038">
    <property type="term" value="F:quinone binding"/>
    <property type="evidence" value="ECO:0007669"/>
    <property type="project" value="UniProtKB-KW"/>
</dbReference>
<dbReference type="GO" id="GO:0016491">
    <property type="term" value="F:oxidoreductase activity"/>
    <property type="evidence" value="ECO:0007669"/>
    <property type="project" value="UniProtKB-KW"/>
</dbReference>
<evidence type="ECO:0000256" key="1">
    <source>
        <dbReference type="ARBA" id="ARBA00004141"/>
    </source>
</evidence>
<dbReference type="Pfam" id="PF07884">
    <property type="entry name" value="VKOR"/>
    <property type="match status" value="1"/>
</dbReference>
<dbReference type="InterPro" id="IPR044698">
    <property type="entry name" value="VKOR/LTO1"/>
</dbReference>
<feature type="transmembrane region" description="Helical" evidence="10">
    <location>
        <begin position="108"/>
        <end position="133"/>
    </location>
</feature>
<keyword evidence="4" id="KW-0874">Quinone</keyword>
<keyword evidence="5 10" id="KW-1133">Transmembrane helix</keyword>
<evidence type="ECO:0000256" key="5">
    <source>
        <dbReference type="ARBA" id="ARBA00022989"/>
    </source>
</evidence>
<protein>
    <submittedName>
        <fullName evidence="12">Vitamin K epoxide reductase</fullName>
    </submittedName>
</protein>
<evidence type="ECO:0000313" key="13">
    <source>
        <dbReference type="Proteomes" id="UP000034235"/>
    </source>
</evidence>
<proteinExistence type="inferred from homology"/>
<evidence type="ECO:0000313" key="12">
    <source>
        <dbReference type="EMBL" id="KKQ67354.1"/>
    </source>
</evidence>
<dbReference type="SMART" id="SM00756">
    <property type="entry name" value="VKc"/>
    <property type="match status" value="1"/>
</dbReference>
<comment type="caution">
    <text evidence="12">The sequence shown here is derived from an EMBL/GenBank/DDBJ whole genome shotgun (WGS) entry which is preliminary data.</text>
</comment>
<evidence type="ECO:0000259" key="11">
    <source>
        <dbReference type="SMART" id="SM00756"/>
    </source>
</evidence>
<keyword evidence="8" id="KW-1015">Disulfide bond</keyword>
<dbReference type="CDD" id="cd12916">
    <property type="entry name" value="VKOR_1"/>
    <property type="match status" value="1"/>
</dbReference>
<dbReference type="InterPro" id="IPR012932">
    <property type="entry name" value="VKOR"/>
</dbReference>
<keyword evidence="3 10" id="KW-0812">Transmembrane</keyword>
<evidence type="ECO:0000256" key="6">
    <source>
        <dbReference type="ARBA" id="ARBA00023002"/>
    </source>
</evidence>
<dbReference type="InterPro" id="IPR038354">
    <property type="entry name" value="VKOR_sf"/>
</dbReference>
<evidence type="ECO:0000256" key="7">
    <source>
        <dbReference type="ARBA" id="ARBA00023136"/>
    </source>
</evidence>
<evidence type="ECO:0000256" key="4">
    <source>
        <dbReference type="ARBA" id="ARBA00022719"/>
    </source>
</evidence>
<evidence type="ECO:0000256" key="8">
    <source>
        <dbReference type="ARBA" id="ARBA00023157"/>
    </source>
</evidence>
<organism evidence="12 13">
    <name type="scientific">Candidatus Daviesbacteria bacterium GW2011_GWA2_38_24</name>
    <dbReference type="NCBI Taxonomy" id="1618422"/>
    <lineage>
        <taxon>Bacteria</taxon>
        <taxon>Candidatus Daviesiibacteriota</taxon>
    </lineage>
</organism>
<dbReference type="AlphaFoldDB" id="A0A0G0M123"/>
<evidence type="ECO:0000256" key="3">
    <source>
        <dbReference type="ARBA" id="ARBA00022692"/>
    </source>
</evidence>
<comment type="subcellular location">
    <subcellularLocation>
        <location evidence="1">Membrane</location>
        <topology evidence="1">Multi-pass membrane protein</topology>
    </subcellularLocation>
</comment>